<protein>
    <submittedName>
        <fullName evidence="1">Uncharacterized protein</fullName>
    </submittedName>
</protein>
<evidence type="ECO:0000313" key="2">
    <source>
        <dbReference type="Proteomes" id="UP001057452"/>
    </source>
</evidence>
<organism evidence="1 2">
    <name type="scientific">Chaenocephalus aceratus</name>
    <name type="common">Blackfin icefish</name>
    <name type="synonym">Chaenichthys aceratus</name>
    <dbReference type="NCBI Taxonomy" id="36190"/>
    <lineage>
        <taxon>Eukaryota</taxon>
        <taxon>Metazoa</taxon>
        <taxon>Chordata</taxon>
        <taxon>Craniata</taxon>
        <taxon>Vertebrata</taxon>
        <taxon>Euteleostomi</taxon>
        <taxon>Actinopterygii</taxon>
        <taxon>Neopterygii</taxon>
        <taxon>Teleostei</taxon>
        <taxon>Neoteleostei</taxon>
        <taxon>Acanthomorphata</taxon>
        <taxon>Eupercaria</taxon>
        <taxon>Perciformes</taxon>
        <taxon>Notothenioidei</taxon>
        <taxon>Channichthyidae</taxon>
        <taxon>Chaenocephalus</taxon>
    </lineage>
</organism>
<dbReference type="EMBL" id="CM043791">
    <property type="protein sequence ID" value="KAI4824607.1"/>
    <property type="molecule type" value="Genomic_DNA"/>
</dbReference>
<name>A0ACB9XDK7_CHAAC</name>
<comment type="caution">
    <text evidence="1">The sequence shown here is derived from an EMBL/GenBank/DDBJ whole genome shotgun (WGS) entry which is preliminary data.</text>
</comment>
<evidence type="ECO:0000313" key="1">
    <source>
        <dbReference type="EMBL" id="KAI4824607.1"/>
    </source>
</evidence>
<sequence>MAVSSRLQNKCLLSIVVTPSAVECKMLLSSWYNAGGAAAPTTTPEPPPYVPPNCPPCAGATLTAWTPDPSIWRPDQQAGSPMCSTAGALLEWVAELHATTCSLHPPCLVFFIGLDKLNIGRLISPTLLPGRPCCPPPPAVVVTVERWRTSCVQMLSMRPRKEEHPVSWPKTYGLKRRTHLERLALFSGTEAFCSSPALHAT</sequence>
<keyword evidence="2" id="KW-1185">Reference proteome</keyword>
<proteinExistence type="predicted"/>
<reference evidence="1" key="1">
    <citation type="submission" date="2022-05" db="EMBL/GenBank/DDBJ databases">
        <title>Chromosome-level genome of Chaenocephalus aceratus.</title>
        <authorList>
            <person name="Park H."/>
        </authorList>
    </citation>
    <scope>NUCLEOTIDE SEQUENCE</scope>
    <source>
        <strain evidence="1">KU_202001</strain>
    </source>
</reference>
<gene>
    <name evidence="1" type="ORF">KUCAC02_013106</name>
</gene>
<accession>A0ACB9XDK7</accession>
<dbReference type="Proteomes" id="UP001057452">
    <property type="component" value="Chromosome 7"/>
</dbReference>